<dbReference type="GO" id="GO:0020037">
    <property type="term" value="F:heme binding"/>
    <property type="evidence" value="ECO:0007669"/>
    <property type="project" value="InterPro"/>
</dbReference>
<dbReference type="EMBL" id="LHPH01000008">
    <property type="protein sequence ID" value="KPH63501.1"/>
    <property type="molecule type" value="Genomic_DNA"/>
</dbReference>
<evidence type="ECO:0000313" key="5">
    <source>
        <dbReference type="Proteomes" id="UP000037848"/>
    </source>
</evidence>
<reference evidence="4 5" key="1">
    <citation type="submission" date="2015-08" db="EMBL/GenBank/DDBJ databases">
        <title>Draft Genome Sequence of Pseudoalteromonas porphyrae UCD-SED14.</title>
        <authorList>
            <person name="Coil D.A."/>
            <person name="Jospin G."/>
            <person name="Lee R.D."/>
            <person name="Eisen J.A."/>
        </authorList>
    </citation>
    <scope>NUCLEOTIDE SEQUENCE [LARGE SCALE GENOMIC DNA]</scope>
    <source>
        <strain evidence="4 5">UCD-SED14</strain>
    </source>
</reference>
<dbReference type="PATRIC" id="fig|187330.3.peg.3986"/>
<dbReference type="GO" id="GO:0009055">
    <property type="term" value="F:electron transfer activity"/>
    <property type="evidence" value="ECO:0007669"/>
    <property type="project" value="InterPro"/>
</dbReference>
<dbReference type="GO" id="GO:0042597">
    <property type="term" value="C:periplasmic space"/>
    <property type="evidence" value="ECO:0007669"/>
    <property type="project" value="InterPro"/>
</dbReference>
<feature type="signal peptide" evidence="3">
    <location>
        <begin position="1"/>
        <end position="19"/>
    </location>
</feature>
<name>A0A0N0M005_9GAMM</name>
<organism evidence="4 5">
    <name type="scientific">Pseudoalteromonas porphyrae</name>
    <dbReference type="NCBI Taxonomy" id="187330"/>
    <lineage>
        <taxon>Bacteria</taxon>
        <taxon>Pseudomonadati</taxon>
        <taxon>Pseudomonadota</taxon>
        <taxon>Gammaproteobacteria</taxon>
        <taxon>Alteromonadales</taxon>
        <taxon>Pseudoalteromonadaceae</taxon>
        <taxon>Pseudoalteromonas</taxon>
    </lineage>
</organism>
<dbReference type="RefSeq" id="WP_054203875.1">
    <property type="nucleotide sequence ID" value="NZ_LHPH01000008.1"/>
</dbReference>
<comment type="caution">
    <text evidence="4">The sequence shown here is derived from an EMBL/GenBank/DDBJ whole genome shotgun (WGS) entry which is preliminary data.</text>
</comment>
<keyword evidence="5" id="KW-1185">Reference proteome</keyword>
<dbReference type="AlphaFoldDB" id="A0A0N0M005"/>
<sequence>MKALLFIIVLMLTPTLVFAEELDLETNMKNMGLAYKHSVQATQLSEFNTAIDEFITLVKLSKTATFHKEAESSRQGLDKVIAQAEIAKKLANEKGLDAAKKPLKSINELRQQYHKLHEPPSFWELLFGK</sequence>
<evidence type="ECO:0000256" key="2">
    <source>
        <dbReference type="ARBA" id="ARBA00022729"/>
    </source>
</evidence>
<evidence type="ECO:0000256" key="1">
    <source>
        <dbReference type="ARBA" id="ARBA00005523"/>
    </source>
</evidence>
<protein>
    <recommendedName>
        <fullName evidence="6">Cytochrome b562 family protein</fullName>
    </recommendedName>
</protein>
<dbReference type="InterPro" id="IPR010980">
    <property type="entry name" value="Cyt_c/b562"/>
</dbReference>
<dbReference type="Proteomes" id="UP000037848">
    <property type="component" value="Unassembled WGS sequence"/>
</dbReference>
<dbReference type="Pfam" id="PF07361">
    <property type="entry name" value="Cytochrom_B562"/>
    <property type="match status" value="1"/>
</dbReference>
<dbReference type="GO" id="GO:0005506">
    <property type="term" value="F:iron ion binding"/>
    <property type="evidence" value="ECO:0007669"/>
    <property type="project" value="InterPro"/>
</dbReference>
<dbReference type="GO" id="GO:0022900">
    <property type="term" value="P:electron transport chain"/>
    <property type="evidence" value="ECO:0007669"/>
    <property type="project" value="InterPro"/>
</dbReference>
<evidence type="ECO:0000256" key="3">
    <source>
        <dbReference type="SAM" id="SignalP"/>
    </source>
</evidence>
<dbReference type="OrthoDB" id="6119894at2"/>
<evidence type="ECO:0000313" key="4">
    <source>
        <dbReference type="EMBL" id="KPH63501.1"/>
    </source>
</evidence>
<keyword evidence="2 3" id="KW-0732">Signal</keyword>
<dbReference type="Gene3D" id="1.20.120.10">
    <property type="entry name" value="Cytochrome c/b562"/>
    <property type="match status" value="1"/>
</dbReference>
<accession>A0A0N0M005</accession>
<proteinExistence type="inferred from homology"/>
<dbReference type="InterPro" id="IPR009155">
    <property type="entry name" value="Cyt_b562"/>
</dbReference>
<dbReference type="SUPFAM" id="SSF47175">
    <property type="entry name" value="Cytochromes"/>
    <property type="match status" value="1"/>
</dbReference>
<gene>
    <name evidence="4" type="ORF">ADS77_09515</name>
</gene>
<dbReference type="STRING" id="187330.AMS58_04740"/>
<comment type="similarity">
    <text evidence="1">Belongs to the cytochrome b562 family.</text>
</comment>
<evidence type="ECO:0008006" key="6">
    <source>
        <dbReference type="Google" id="ProtNLM"/>
    </source>
</evidence>
<feature type="chain" id="PRO_5005855169" description="Cytochrome b562 family protein" evidence="3">
    <location>
        <begin position="20"/>
        <end position="129"/>
    </location>
</feature>